<comment type="caution">
    <text evidence="1">The sequence shown here is derived from an EMBL/GenBank/DDBJ whole genome shotgun (WGS) entry which is preliminary data.</text>
</comment>
<dbReference type="RefSeq" id="WP_377906152.1">
    <property type="nucleotide sequence ID" value="NZ_JBHRZS010000007.1"/>
</dbReference>
<evidence type="ECO:0000313" key="1">
    <source>
        <dbReference type="EMBL" id="MFC3880801.1"/>
    </source>
</evidence>
<dbReference type="EMBL" id="JBHRZS010000007">
    <property type="protein sequence ID" value="MFC3880801.1"/>
    <property type="molecule type" value="Genomic_DNA"/>
</dbReference>
<dbReference type="NCBIfam" id="TIGR03519">
    <property type="entry name" value="T9SS_PorP_fam"/>
    <property type="match status" value="1"/>
</dbReference>
<gene>
    <name evidence="1" type="ORF">ACFOSV_11455</name>
</gene>
<protein>
    <submittedName>
        <fullName evidence="1">Type IX secretion system membrane protein PorP/SprF</fullName>
    </submittedName>
</protein>
<sequence length="319" mass="35642">MKRFNYILAGLLMVGIAFQSIGQTRKYVSNFSHFQSYFNPGLTGYEGSTVRGFVRNQWSGIEGAPRSYFISAELDFGELSGEMDPALMGKNALSVNMLQDTYGAFRETELIVAYASRVRLTEKHNLRLGAGLSYQNIRLDGNALTSEDLNDPTLSQYLGGFSDMQVVDFNIGLALTHAKYYVSYGIHRVAGGAIISGDEFIDSYPASNIIQAGYRESLSPNVAVIFNAYYRTQKDINDNVELNLKALLMDRVWVGMGTRINSATNVQMGILTKRIRVGYLFEFPVGGGYNLPGNTHEFTAVFNLFKDNKRRTDNEVLIW</sequence>
<proteinExistence type="predicted"/>
<dbReference type="Proteomes" id="UP001595805">
    <property type="component" value="Unassembled WGS sequence"/>
</dbReference>
<dbReference type="InterPro" id="IPR019861">
    <property type="entry name" value="PorP/SprF_Bacteroidetes"/>
</dbReference>
<accession>A0ABV8AV21</accession>
<dbReference type="Pfam" id="PF11751">
    <property type="entry name" value="PorP_SprF"/>
    <property type="match status" value="1"/>
</dbReference>
<evidence type="ECO:0000313" key="2">
    <source>
        <dbReference type="Proteomes" id="UP001595805"/>
    </source>
</evidence>
<keyword evidence="2" id="KW-1185">Reference proteome</keyword>
<organism evidence="1 2">
    <name type="scientific">Algoriphagus namhaensis</name>
    <dbReference type="NCBI Taxonomy" id="915353"/>
    <lineage>
        <taxon>Bacteria</taxon>
        <taxon>Pseudomonadati</taxon>
        <taxon>Bacteroidota</taxon>
        <taxon>Cytophagia</taxon>
        <taxon>Cytophagales</taxon>
        <taxon>Cyclobacteriaceae</taxon>
        <taxon>Algoriphagus</taxon>
    </lineage>
</organism>
<name>A0ABV8AV21_9BACT</name>
<reference evidence="2" key="1">
    <citation type="journal article" date="2019" name="Int. J. Syst. Evol. Microbiol.">
        <title>The Global Catalogue of Microorganisms (GCM) 10K type strain sequencing project: providing services to taxonomists for standard genome sequencing and annotation.</title>
        <authorList>
            <consortium name="The Broad Institute Genomics Platform"/>
            <consortium name="The Broad Institute Genome Sequencing Center for Infectious Disease"/>
            <person name="Wu L."/>
            <person name="Ma J."/>
        </authorList>
    </citation>
    <scope>NUCLEOTIDE SEQUENCE [LARGE SCALE GENOMIC DNA]</scope>
    <source>
        <strain evidence="2">CCUG 60523</strain>
    </source>
</reference>